<organism evidence="2 3">
    <name type="scientific">Aquimarina hainanensis</name>
    <dbReference type="NCBI Taxonomy" id="1578017"/>
    <lineage>
        <taxon>Bacteria</taxon>
        <taxon>Pseudomonadati</taxon>
        <taxon>Bacteroidota</taxon>
        <taxon>Flavobacteriia</taxon>
        <taxon>Flavobacteriales</taxon>
        <taxon>Flavobacteriaceae</taxon>
        <taxon>Aquimarina</taxon>
    </lineage>
</organism>
<gene>
    <name evidence="2" type="ORF">ACFSTE_11160</name>
</gene>
<dbReference type="PANTHER" id="PTHR34219">
    <property type="entry name" value="IRON-REGULATED INNER MEMBRANE PROTEIN-RELATED"/>
    <property type="match status" value="1"/>
</dbReference>
<proteinExistence type="predicted"/>
<feature type="transmembrane region" description="Helical" evidence="1">
    <location>
        <begin position="348"/>
        <end position="369"/>
    </location>
</feature>
<keyword evidence="1" id="KW-0472">Membrane</keyword>
<dbReference type="PANTHER" id="PTHR34219:SF3">
    <property type="entry name" value="BLL7967 PROTEIN"/>
    <property type="match status" value="1"/>
</dbReference>
<dbReference type="RefSeq" id="WP_378256875.1">
    <property type="nucleotide sequence ID" value="NZ_JBHSJV010000001.1"/>
</dbReference>
<evidence type="ECO:0000256" key="1">
    <source>
        <dbReference type="SAM" id="Phobius"/>
    </source>
</evidence>
<comment type="caution">
    <text evidence="2">The sequence shown here is derived from an EMBL/GenBank/DDBJ whole genome shotgun (WGS) entry which is preliminary data.</text>
</comment>
<keyword evidence="3" id="KW-1185">Reference proteome</keyword>
<sequence length="387" mass="44541">MKKSYKKGDAKRLIRFIHEWMGLTSGLIVFIVSFSGTLFVFADEFVSLCAGDAKYVTVDPSKEKLPVATLIDKFKEQQPRRGIFYVDTYTDSDRSFRIASEKNMKDFTYTYMDPYSGEILKNSRSYWFFFFIAARIHAQILMYKVGQTIVGIATIIFLLELISGLILWFPKRWNKKARKASFTIKQNTNWKRRVYDLHKILGFYALLPALLITVTGLIMAYKVLTGITQNSFGGTADGEALIEAHLPKPDPTRKMLSIDEVISKTQLSNPETKQIRIGFPHEAIDPYYLTVVGETIGLKSWIKGDFFFTNRYTGDRVVLPASLDNYTKINQTVFDLHVGHWWGLFGKIITFIIGIICSSLPVTGFILWLRKKKKEREKRRTKKVRIA</sequence>
<evidence type="ECO:0000313" key="2">
    <source>
        <dbReference type="EMBL" id="MFD2591384.1"/>
    </source>
</evidence>
<dbReference type="Proteomes" id="UP001597459">
    <property type="component" value="Unassembled WGS sequence"/>
</dbReference>
<feature type="transmembrane region" description="Helical" evidence="1">
    <location>
        <begin position="20"/>
        <end position="41"/>
    </location>
</feature>
<dbReference type="InterPro" id="IPR005625">
    <property type="entry name" value="PepSY-ass_TM"/>
</dbReference>
<keyword evidence="1" id="KW-0812">Transmembrane</keyword>
<dbReference type="Pfam" id="PF03929">
    <property type="entry name" value="PepSY_TM"/>
    <property type="match status" value="1"/>
</dbReference>
<keyword evidence="1" id="KW-1133">Transmembrane helix</keyword>
<feature type="transmembrane region" description="Helical" evidence="1">
    <location>
        <begin position="201"/>
        <end position="221"/>
    </location>
</feature>
<name>A0ABW5NB18_9FLAO</name>
<reference evidence="3" key="1">
    <citation type="journal article" date="2019" name="Int. J. Syst. Evol. Microbiol.">
        <title>The Global Catalogue of Microorganisms (GCM) 10K type strain sequencing project: providing services to taxonomists for standard genome sequencing and annotation.</title>
        <authorList>
            <consortium name="The Broad Institute Genomics Platform"/>
            <consortium name="The Broad Institute Genome Sequencing Center for Infectious Disease"/>
            <person name="Wu L."/>
            <person name="Ma J."/>
        </authorList>
    </citation>
    <scope>NUCLEOTIDE SEQUENCE [LARGE SCALE GENOMIC DNA]</scope>
    <source>
        <strain evidence="3">KCTC 42423</strain>
    </source>
</reference>
<protein>
    <submittedName>
        <fullName evidence="2">PepSY-associated TM helix domain-containing protein</fullName>
    </submittedName>
</protein>
<accession>A0ABW5NB18</accession>
<evidence type="ECO:0000313" key="3">
    <source>
        <dbReference type="Proteomes" id="UP001597459"/>
    </source>
</evidence>
<feature type="transmembrane region" description="Helical" evidence="1">
    <location>
        <begin position="149"/>
        <end position="169"/>
    </location>
</feature>
<dbReference type="EMBL" id="JBHULX010000021">
    <property type="protein sequence ID" value="MFD2591384.1"/>
    <property type="molecule type" value="Genomic_DNA"/>
</dbReference>